<gene>
    <name evidence="2" type="ORF">NQ318_016806</name>
</gene>
<dbReference type="AlphaFoldDB" id="A0AAV8YV66"/>
<reference evidence="2" key="1">
    <citation type="journal article" date="2023" name="Insect Mol. Biol.">
        <title>Genome sequencing provides insights into the evolution of gene families encoding plant cell wall-degrading enzymes in longhorned beetles.</title>
        <authorList>
            <person name="Shin N.R."/>
            <person name="Okamura Y."/>
            <person name="Kirsch R."/>
            <person name="Pauchet Y."/>
        </authorList>
    </citation>
    <scope>NUCLEOTIDE SEQUENCE</scope>
    <source>
        <strain evidence="2">AMC_N1</strain>
    </source>
</reference>
<dbReference type="Pfam" id="PF06757">
    <property type="entry name" value="Ins_allergen_rp"/>
    <property type="match status" value="1"/>
</dbReference>
<dbReference type="EMBL" id="JAPWTK010000042">
    <property type="protein sequence ID" value="KAJ8954871.1"/>
    <property type="molecule type" value="Genomic_DNA"/>
</dbReference>
<keyword evidence="1" id="KW-0732">Signal</keyword>
<evidence type="ECO:0000313" key="3">
    <source>
        <dbReference type="Proteomes" id="UP001162162"/>
    </source>
</evidence>
<protein>
    <submittedName>
        <fullName evidence="2">Uncharacterized protein</fullName>
    </submittedName>
</protein>
<dbReference type="PANTHER" id="PTHR21163:SF1">
    <property type="entry name" value="PROTEIN G12"/>
    <property type="match status" value="1"/>
</dbReference>
<dbReference type="PANTHER" id="PTHR21163">
    <property type="entry name" value="PROTEIN G12"/>
    <property type="match status" value="1"/>
</dbReference>
<accession>A0AAV8YV66</accession>
<dbReference type="InterPro" id="IPR010629">
    <property type="entry name" value="Ins_allergen"/>
</dbReference>
<evidence type="ECO:0000313" key="2">
    <source>
        <dbReference type="EMBL" id="KAJ8954871.1"/>
    </source>
</evidence>
<sequence length="223" mass="25431">MKRVFLIAIVALLCNVSVAVPPKTKASEAPPAPSNETLEQQLKDIGALLPKDLMQDIAQKHLKTDEEFKAAIKYMQGEEWVKLVETVRNKSEWIALKKFLKDSGIDMDVIINCVESFVINLNITLEPKEPPPKKSLKAFIIDVEQNIPTVKILAALHEKMTKGNAFQKLFERLSSQESRALVEKVIELPEVKRMMHILADMDVNLYDMFSLMYTFFGWGDFKH</sequence>
<proteinExistence type="predicted"/>
<feature type="chain" id="PRO_5043709558" evidence="1">
    <location>
        <begin position="20"/>
        <end position="223"/>
    </location>
</feature>
<feature type="signal peptide" evidence="1">
    <location>
        <begin position="1"/>
        <end position="19"/>
    </location>
</feature>
<evidence type="ECO:0000256" key="1">
    <source>
        <dbReference type="SAM" id="SignalP"/>
    </source>
</evidence>
<dbReference type="Proteomes" id="UP001162162">
    <property type="component" value="Unassembled WGS sequence"/>
</dbReference>
<comment type="caution">
    <text evidence="2">The sequence shown here is derived from an EMBL/GenBank/DDBJ whole genome shotgun (WGS) entry which is preliminary data.</text>
</comment>
<organism evidence="2 3">
    <name type="scientific">Aromia moschata</name>
    <dbReference type="NCBI Taxonomy" id="1265417"/>
    <lineage>
        <taxon>Eukaryota</taxon>
        <taxon>Metazoa</taxon>
        <taxon>Ecdysozoa</taxon>
        <taxon>Arthropoda</taxon>
        <taxon>Hexapoda</taxon>
        <taxon>Insecta</taxon>
        <taxon>Pterygota</taxon>
        <taxon>Neoptera</taxon>
        <taxon>Endopterygota</taxon>
        <taxon>Coleoptera</taxon>
        <taxon>Polyphaga</taxon>
        <taxon>Cucujiformia</taxon>
        <taxon>Chrysomeloidea</taxon>
        <taxon>Cerambycidae</taxon>
        <taxon>Cerambycinae</taxon>
        <taxon>Callichromatini</taxon>
        <taxon>Aromia</taxon>
    </lineage>
</organism>
<name>A0AAV8YV66_9CUCU</name>
<keyword evidence="3" id="KW-1185">Reference proteome</keyword>